<evidence type="ECO:0000313" key="1">
    <source>
        <dbReference type="EMBL" id="KAK0724456.1"/>
    </source>
</evidence>
<dbReference type="AlphaFoldDB" id="A0AA40AYU3"/>
<reference evidence="1" key="1">
    <citation type="submission" date="2023-06" db="EMBL/GenBank/DDBJ databases">
        <title>Genome-scale phylogeny and comparative genomics of the fungal order Sordariales.</title>
        <authorList>
            <consortium name="Lawrence Berkeley National Laboratory"/>
            <person name="Hensen N."/>
            <person name="Bonometti L."/>
            <person name="Westerberg I."/>
            <person name="Brannstrom I.O."/>
            <person name="Guillou S."/>
            <person name="Cros-Aarteil S."/>
            <person name="Calhoun S."/>
            <person name="Haridas S."/>
            <person name="Kuo A."/>
            <person name="Mondo S."/>
            <person name="Pangilinan J."/>
            <person name="Riley R."/>
            <person name="Labutti K."/>
            <person name="Andreopoulos B."/>
            <person name="Lipzen A."/>
            <person name="Chen C."/>
            <person name="Yanf M."/>
            <person name="Daum C."/>
            <person name="Ng V."/>
            <person name="Clum A."/>
            <person name="Steindorff A."/>
            <person name="Ohm R."/>
            <person name="Martin F."/>
            <person name="Silar P."/>
            <person name="Natvig D."/>
            <person name="Lalanne C."/>
            <person name="Gautier V."/>
            <person name="Ament-Velasquez S.L."/>
            <person name="Kruys A."/>
            <person name="Hutchinson M.I."/>
            <person name="Powell A.J."/>
            <person name="Barry K."/>
            <person name="Miller A.N."/>
            <person name="Grigoriev I.V."/>
            <person name="Debuchy R."/>
            <person name="Gladieux P."/>
            <person name="Thoren M.H."/>
            <person name="Johannesson H."/>
        </authorList>
    </citation>
    <scope>NUCLEOTIDE SEQUENCE</scope>
    <source>
        <strain evidence="1">SMH4607-1</strain>
    </source>
</reference>
<evidence type="ECO:0000313" key="2">
    <source>
        <dbReference type="Proteomes" id="UP001172102"/>
    </source>
</evidence>
<proteinExistence type="predicted"/>
<gene>
    <name evidence="1" type="ORF">B0H67DRAFT_106558</name>
</gene>
<sequence>MQIPEPTSMQVDMQHATRMPNHRLPARITGQRAPSFFPTFKRAIPTRELLCSAELDIECTLYYYCWIGQSKTRRSWFRAMKPGSIASLRRSMTRRLATSWRLIRRIYPVEICGRQQDRGCVHSGNN</sequence>
<dbReference type="Proteomes" id="UP001172102">
    <property type="component" value="Unassembled WGS sequence"/>
</dbReference>
<dbReference type="EMBL" id="JAUKUA010000002">
    <property type="protein sequence ID" value="KAK0724456.1"/>
    <property type="molecule type" value="Genomic_DNA"/>
</dbReference>
<protein>
    <submittedName>
        <fullName evidence="1">Uncharacterized protein</fullName>
    </submittedName>
</protein>
<name>A0AA40AYU3_9PEZI</name>
<keyword evidence="2" id="KW-1185">Reference proteome</keyword>
<accession>A0AA40AYU3</accession>
<organism evidence="1 2">
    <name type="scientific">Lasiosphaeris hirsuta</name>
    <dbReference type="NCBI Taxonomy" id="260670"/>
    <lineage>
        <taxon>Eukaryota</taxon>
        <taxon>Fungi</taxon>
        <taxon>Dikarya</taxon>
        <taxon>Ascomycota</taxon>
        <taxon>Pezizomycotina</taxon>
        <taxon>Sordariomycetes</taxon>
        <taxon>Sordariomycetidae</taxon>
        <taxon>Sordariales</taxon>
        <taxon>Lasiosphaeriaceae</taxon>
        <taxon>Lasiosphaeris</taxon>
    </lineage>
</organism>
<comment type="caution">
    <text evidence="1">The sequence shown here is derived from an EMBL/GenBank/DDBJ whole genome shotgun (WGS) entry which is preliminary data.</text>
</comment>